<evidence type="ECO:0000313" key="3">
    <source>
        <dbReference type="Proteomes" id="UP000624183"/>
    </source>
</evidence>
<name>A0ABQ3BMI4_9ACTN</name>
<gene>
    <name evidence="2" type="ORF">GCM10010328_27800</name>
</gene>
<proteinExistence type="predicted"/>
<organism evidence="2 3">
    <name type="scientific">Streptomyces rubiginosohelvolus</name>
    <dbReference type="NCBI Taxonomy" id="67362"/>
    <lineage>
        <taxon>Bacteria</taxon>
        <taxon>Bacillati</taxon>
        <taxon>Actinomycetota</taxon>
        <taxon>Actinomycetes</taxon>
        <taxon>Kitasatosporales</taxon>
        <taxon>Streptomycetaceae</taxon>
        <taxon>Streptomyces</taxon>
    </lineage>
</organism>
<protein>
    <submittedName>
        <fullName evidence="2">Uncharacterized protein</fullName>
    </submittedName>
</protein>
<reference evidence="3" key="1">
    <citation type="journal article" date="2019" name="Int. J. Syst. Evol. Microbiol.">
        <title>The Global Catalogue of Microorganisms (GCM) 10K type strain sequencing project: providing services to taxonomists for standard genome sequencing and annotation.</title>
        <authorList>
            <consortium name="The Broad Institute Genomics Platform"/>
            <consortium name="The Broad Institute Genome Sequencing Center for Infectious Disease"/>
            <person name="Wu L."/>
            <person name="Ma J."/>
        </authorList>
    </citation>
    <scope>NUCLEOTIDE SEQUENCE [LARGE SCALE GENOMIC DNA]</scope>
    <source>
        <strain evidence="3">JCM 4602</strain>
    </source>
</reference>
<dbReference type="Proteomes" id="UP000624183">
    <property type="component" value="Unassembled WGS sequence"/>
</dbReference>
<dbReference type="EMBL" id="BMUW01000004">
    <property type="protein sequence ID" value="GGZ51586.1"/>
    <property type="molecule type" value="Genomic_DNA"/>
</dbReference>
<feature type="region of interest" description="Disordered" evidence="1">
    <location>
        <begin position="58"/>
        <end position="100"/>
    </location>
</feature>
<accession>A0ABQ3BMI4</accession>
<keyword evidence="3" id="KW-1185">Reference proteome</keyword>
<feature type="compositionally biased region" description="Basic and acidic residues" evidence="1">
    <location>
        <begin position="58"/>
        <end position="71"/>
    </location>
</feature>
<comment type="caution">
    <text evidence="2">The sequence shown here is derived from an EMBL/GenBank/DDBJ whole genome shotgun (WGS) entry which is preliminary data.</text>
</comment>
<sequence length="100" mass="11624">MIRIEIEQDGEWVPVDGVRSVELQQSEVTPAPGDREARINAAMERICRSMHRAIRDALRIPVEPTRRRQEQPEPPAPLTLPMRRDRPAWQSPYGPPPRRR</sequence>
<evidence type="ECO:0000313" key="2">
    <source>
        <dbReference type="EMBL" id="GGZ51586.1"/>
    </source>
</evidence>
<evidence type="ECO:0000256" key="1">
    <source>
        <dbReference type="SAM" id="MobiDB-lite"/>
    </source>
</evidence>